<reference evidence="3" key="1">
    <citation type="submission" date="2021-02" db="EMBL/GenBank/DDBJ databases">
        <authorList>
            <person name="Nowell W R."/>
        </authorList>
    </citation>
    <scope>NUCLEOTIDE SEQUENCE</scope>
</reference>
<dbReference type="Gene3D" id="1.10.3520.10">
    <property type="entry name" value="Glycolipid transfer protein"/>
    <property type="match status" value="1"/>
</dbReference>
<dbReference type="EMBL" id="CAJNOL010000016">
    <property type="protein sequence ID" value="CAF0746835.1"/>
    <property type="molecule type" value="Genomic_DNA"/>
</dbReference>
<dbReference type="PANTHER" id="PTHR10219:SF43">
    <property type="entry name" value="GLYCOLIPID TRANSFER PROTEIN DOMAIN-CONTAINING PROTEIN"/>
    <property type="match status" value="1"/>
</dbReference>
<dbReference type="GO" id="GO:0005829">
    <property type="term" value="C:cytosol"/>
    <property type="evidence" value="ECO:0007669"/>
    <property type="project" value="TreeGrafter"/>
</dbReference>
<name>A0A813MPR0_9BILA</name>
<comment type="caution">
    <text evidence="3">The sequence shown here is derived from an EMBL/GenBank/DDBJ whole genome shotgun (WGS) entry which is preliminary data.</text>
</comment>
<sequence>MDSIIRVDTPEIDGTAFDGPSRLRTDSITKSTPPDRKDIRSADVIEPVVKTTHASPGEFHVLSVYEAFVAALKESQNPKSPIGTQNYINGYRELIKFFDQLGYVFKFVKDDVVEKLTILQEFVDKDTIDTKHFDTIQKAIDYETENNLIKTNPNNFARTLLRLHRALIFIEEFLRALSDRPLSDSTATIASNAYNSTLYHHHGFFIRTTVKVGFHALPSRKQLDEVIFHGHKSDMMDQYKIFIKTIKQIYDTIEAYYAEKNYLQLP</sequence>
<feature type="domain" description="Glycolipid transfer protein" evidence="2">
    <location>
        <begin position="83"/>
        <end position="224"/>
    </location>
</feature>
<feature type="region of interest" description="Disordered" evidence="1">
    <location>
        <begin position="1"/>
        <end position="37"/>
    </location>
</feature>
<protein>
    <recommendedName>
        <fullName evidence="2">Glycolipid transfer protein domain-containing protein</fullName>
    </recommendedName>
</protein>
<dbReference type="AlphaFoldDB" id="A0A813MPR0"/>
<evidence type="ECO:0000313" key="3">
    <source>
        <dbReference type="EMBL" id="CAF0725626.1"/>
    </source>
</evidence>
<dbReference type="SUPFAM" id="SSF110004">
    <property type="entry name" value="Glycolipid transfer protein, GLTP"/>
    <property type="match status" value="1"/>
</dbReference>
<dbReference type="GO" id="GO:1902387">
    <property type="term" value="F:ceramide 1-phosphate binding"/>
    <property type="evidence" value="ECO:0007669"/>
    <property type="project" value="TreeGrafter"/>
</dbReference>
<organism evidence="3 5">
    <name type="scientific">Rotaria sordida</name>
    <dbReference type="NCBI Taxonomy" id="392033"/>
    <lineage>
        <taxon>Eukaryota</taxon>
        <taxon>Metazoa</taxon>
        <taxon>Spiralia</taxon>
        <taxon>Gnathifera</taxon>
        <taxon>Rotifera</taxon>
        <taxon>Eurotatoria</taxon>
        <taxon>Bdelloidea</taxon>
        <taxon>Philodinida</taxon>
        <taxon>Philodinidae</taxon>
        <taxon>Rotaria</taxon>
    </lineage>
</organism>
<gene>
    <name evidence="4" type="ORF">JXQ802_LOCUS1453</name>
    <name evidence="3" type="ORF">PYM288_LOCUS549</name>
</gene>
<dbReference type="Proteomes" id="UP000663854">
    <property type="component" value="Unassembled WGS sequence"/>
</dbReference>
<dbReference type="PANTHER" id="PTHR10219">
    <property type="entry name" value="GLYCOLIPID TRANSFER PROTEIN-RELATED"/>
    <property type="match status" value="1"/>
</dbReference>
<dbReference type="Pfam" id="PF08718">
    <property type="entry name" value="GLTP"/>
    <property type="match status" value="1"/>
</dbReference>
<dbReference type="InterPro" id="IPR036497">
    <property type="entry name" value="GLTP_sf"/>
</dbReference>
<evidence type="ECO:0000313" key="4">
    <source>
        <dbReference type="EMBL" id="CAF0746835.1"/>
    </source>
</evidence>
<keyword evidence="6" id="KW-1185">Reference proteome</keyword>
<accession>A0A813MPR0</accession>
<evidence type="ECO:0000313" key="5">
    <source>
        <dbReference type="Proteomes" id="UP000663854"/>
    </source>
</evidence>
<proteinExistence type="predicted"/>
<dbReference type="GO" id="GO:0016020">
    <property type="term" value="C:membrane"/>
    <property type="evidence" value="ECO:0007669"/>
    <property type="project" value="TreeGrafter"/>
</dbReference>
<feature type="compositionally biased region" description="Basic and acidic residues" evidence="1">
    <location>
        <begin position="21"/>
        <end position="37"/>
    </location>
</feature>
<evidence type="ECO:0000313" key="6">
    <source>
        <dbReference type="Proteomes" id="UP000663870"/>
    </source>
</evidence>
<dbReference type="Proteomes" id="UP000663870">
    <property type="component" value="Unassembled WGS sequence"/>
</dbReference>
<evidence type="ECO:0000256" key="1">
    <source>
        <dbReference type="SAM" id="MobiDB-lite"/>
    </source>
</evidence>
<dbReference type="InterPro" id="IPR014830">
    <property type="entry name" value="Glycolipid_transfer_prot_dom"/>
</dbReference>
<dbReference type="GO" id="GO:1902388">
    <property type="term" value="F:ceramide 1-phosphate transfer activity"/>
    <property type="evidence" value="ECO:0007669"/>
    <property type="project" value="TreeGrafter"/>
</dbReference>
<evidence type="ECO:0000259" key="2">
    <source>
        <dbReference type="Pfam" id="PF08718"/>
    </source>
</evidence>
<dbReference type="EMBL" id="CAJNOH010000002">
    <property type="protein sequence ID" value="CAF0725626.1"/>
    <property type="molecule type" value="Genomic_DNA"/>
</dbReference>